<dbReference type="SUPFAM" id="SSF51269">
    <property type="entry name" value="AFP III-like domain"/>
    <property type="match status" value="1"/>
</dbReference>
<dbReference type="InterPro" id="IPR013785">
    <property type="entry name" value="Aldolase_TIM"/>
</dbReference>
<dbReference type="SUPFAM" id="SSF51569">
    <property type="entry name" value="Aldolase"/>
    <property type="match status" value="1"/>
</dbReference>
<dbReference type="EMBL" id="FMYT01000009">
    <property type="protein sequence ID" value="SDC58431.1"/>
    <property type="molecule type" value="Genomic_DNA"/>
</dbReference>
<dbReference type="Gene3D" id="3.20.20.70">
    <property type="entry name" value="Aldolase class I"/>
    <property type="match status" value="1"/>
</dbReference>
<proteinExistence type="predicted"/>
<reference evidence="2 3" key="1">
    <citation type="submission" date="2016-10" db="EMBL/GenBank/DDBJ databases">
        <authorList>
            <person name="Varghese N."/>
            <person name="Submissions S."/>
        </authorList>
    </citation>
    <scope>NUCLEOTIDE SEQUENCE [LARGE SCALE GENOMIC DNA]</scope>
    <source>
        <strain evidence="2 3">WG10</strain>
    </source>
</reference>
<dbReference type="GO" id="GO:0047444">
    <property type="term" value="F:N-acylneuraminate-9-phosphate synthase activity"/>
    <property type="evidence" value="ECO:0007669"/>
    <property type="project" value="TreeGrafter"/>
</dbReference>
<dbReference type="PANTHER" id="PTHR42966:SF1">
    <property type="entry name" value="SIALIC ACID SYNTHASE"/>
    <property type="match status" value="1"/>
</dbReference>
<dbReference type="Gene3D" id="3.90.1210.10">
    <property type="entry name" value="Antifreeze-like/N-acetylneuraminic acid synthase C-terminal domain"/>
    <property type="match status" value="1"/>
</dbReference>
<evidence type="ECO:0000259" key="1">
    <source>
        <dbReference type="PROSITE" id="PS50844"/>
    </source>
</evidence>
<dbReference type="AlphaFoldDB" id="A0A1G6MSK1"/>
<dbReference type="PANTHER" id="PTHR42966">
    <property type="entry name" value="N-ACETYLNEURAMINATE SYNTHASE"/>
    <property type="match status" value="1"/>
</dbReference>
<dbReference type="NCBIfam" id="TIGR03569">
    <property type="entry name" value="NeuB_NnaB"/>
    <property type="match status" value="1"/>
</dbReference>
<dbReference type="Pfam" id="PF08666">
    <property type="entry name" value="SAF"/>
    <property type="match status" value="1"/>
</dbReference>
<dbReference type="SMART" id="SM00858">
    <property type="entry name" value="SAF"/>
    <property type="match status" value="1"/>
</dbReference>
<dbReference type="GO" id="GO:0016051">
    <property type="term" value="P:carbohydrate biosynthetic process"/>
    <property type="evidence" value="ECO:0007669"/>
    <property type="project" value="InterPro"/>
</dbReference>
<dbReference type="CDD" id="cd11615">
    <property type="entry name" value="SAF_NeuB_like"/>
    <property type="match status" value="1"/>
</dbReference>
<organism evidence="2 3">
    <name type="scientific">Halanaerobium congolense</name>
    <dbReference type="NCBI Taxonomy" id="54121"/>
    <lineage>
        <taxon>Bacteria</taxon>
        <taxon>Bacillati</taxon>
        <taxon>Bacillota</taxon>
        <taxon>Clostridia</taxon>
        <taxon>Halanaerobiales</taxon>
        <taxon>Halanaerobiaceae</taxon>
        <taxon>Halanaerobium</taxon>
    </lineage>
</organism>
<dbReference type="PROSITE" id="PS50844">
    <property type="entry name" value="AFP_LIKE"/>
    <property type="match status" value="1"/>
</dbReference>
<dbReference type="InterPro" id="IPR013132">
    <property type="entry name" value="PseI/NeuA/B-like_N"/>
</dbReference>
<evidence type="ECO:0000313" key="2">
    <source>
        <dbReference type="EMBL" id="SDC58431.1"/>
    </source>
</evidence>
<evidence type="ECO:0000313" key="3">
    <source>
        <dbReference type="Proteomes" id="UP000324896"/>
    </source>
</evidence>
<feature type="domain" description="AFP-like" evidence="1">
    <location>
        <begin position="280"/>
        <end position="332"/>
    </location>
</feature>
<gene>
    <name evidence="2" type="ORF">SAMN04488597_10956</name>
</gene>
<dbReference type="InterPro" id="IPR036732">
    <property type="entry name" value="AFP_Neu5c_C_sf"/>
</dbReference>
<dbReference type="InterPro" id="IPR057736">
    <property type="entry name" value="SAF_PseI/NeuA/NeuB"/>
</dbReference>
<protein>
    <submittedName>
        <fullName evidence="2">N-acetylneuraminate synthase</fullName>
    </submittedName>
</protein>
<accession>A0A1G6MSK1</accession>
<dbReference type="InterPro" id="IPR020007">
    <property type="entry name" value="NeuB/NeuA"/>
</dbReference>
<dbReference type="InterPro" id="IPR051690">
    <property type="entry name" value="PseI-like"/>
</dbReference>
<dbReference type="InterPro" id="IPR006190">
    <property type="entry name" value="SAF_AFP_Neu5Ac"/>
</dbReference>
<dbReference type="Proteomes" id="UP000324896">
    <property type="component" value="Unassembled WGS sequence"/>
</dbReference>
<dbReference type="Pfam" id="PF03102">
    <property type="entry name" value="NeuB"/>
    <property type="match status" value="1"/>
</dbReference>
<sequence length="332" mass="37170">MIMKTFIIAEAGVNHNGSIELAKKLIDKAHWAGVDAVKFQTFTADKLTSKSAKKADYQNKTTSEKSQYEMLKKLELKTKDFEILKNYCSQKGIKFMSSPFDLDSIDLLNKIGLDIWKIPSGEITNYPYLKKIAELKHEIIMSTGMANLSEIEKALDLLKVNGAEDITVLHCNTEYPTPMKDVNLKAMLTIKEAFKVDIGYSDHTKGIEVPTAAVALGAEVIEKHFTLDNSMEGPDHRASLEPEELKHMVDAIRNIENALGDGIKKPSKSESKNKDIARKSIVAAKDIKKGELFTEDNLTIKRPGDGINPMQWPNILGKKAKREFSFDELIEL</sequence>
<name>A0A1G6MSK1_9FIRM</name>
<dbReference type="InterPro" id="IPR013974">
    <property type="entry name" value="SAF"/>
</dbReference>